<keyword evidence="2" id="KW-1185">Reference proteome</keyword>
<dbReference type="AlphaFoldDB" id="A0A392R595"/>
<name>A0A392R595_9FABA</name>
<dbReference type="Proteomes" id="UP000265520">
    <property type="component" value="Unassembled WGS sequence"/>
</dbReference>
<evidence type="ECO:0000313" key="1">
    <source>
        <dbReference type="EMBL" id="MCI31771.1"/>
    </source>
</evidence>
<reference evidence="1 2" key="1">
    <citation type="journal article" date="2018" name="Front. Plant Sci.">
        <title>Red Clover (Trifolium pratense) and Zigzag Clover (T. medium) - A Picture of Genomic Similarities and Differences.</title>
        <authorList>
            <person name="Dluhosova J."/>
            <person name="Istvanek J."/>
            <person name="Nedelnik J."/>
            <person name="Repkova J."/>
        </authorList>
    </citation>
    <scope>NUCLEOTIDE SEQUENCE [LARGE SCALE GENOMIC DNA]</scope>
    <source>
        <strain evidence="2">cv. 10/8</strain>
        <tissue evidence="1">Leaf</tissue>
    </source>
</reference>
<sequence>FDVVEVVLVHVGIYYKQGSCCWWCLWVALARVEVM</sequence>
<feature type="non-terminal residue" evidence="1">
    <location>
        <position position="1"/>
    </location>
</feature>
<evidence type="ECO:0000313" key="2">
    <source>
        <dbReference type="Proteomes" id="UP000265520"/>
    </source>
</evidence>
<accession>A0A392R595</accession>
<dbReference type="EMBL" id="LXQA010189899">
    <property type="protein sequence ID" value="MCI31771.1"/>
    <property type="molecule type" value="Genomic_DNA"/>
</dbReference>
<organism evidence="1 2">
    <name type="scientific">Trifolium medium</name>
    <dbReference type="NCBI Taxonomy" id="97028"/>
    <lineage>
        <taxon>Eukaryota</taxon>
        <taxon>Viridiplantae</taxon>
        <taxon>Streptophyta</taxon>
        <taxon>Embryophyta</taxon>
        <taxon>Tracheophyta</taxon>
        <taxon>Spermatophyta</taxon>
        <taxon>Magnoliopsida</taxon>
        <taxon>eudicotyledons</taxon>
        <taxon>Gunneridae</taxon>
        <taxon>Pentapetalae</taxon>
        <taxon>rosids</taxon>
        <taxon>fabids</taxon>
        <taxon>Fabales</taxon>
        <taxon>Fabaceae</taxon>
        <taxon>Papilionoideae</taxon>
        <taxon>50 kb inversion clade</taxon>
        <taxon>NPAAA clade</taxon>
        <taxon>Hologalegina</taxon>
        <taxon>IRL clade</taxon>
        <taxon>Trifolieae</taxon>
        <taxon>Trifolium</taxon>
    </lineage>
</organism>
<proteinExistence type="predicted"/>
<comment type="caution">
    <text evidence="1">The sequence shown here is derived from an EMBL/GenBank/DDBJ whole genome shotgun (WGS) entry which is preliminary data.</text>
</comment>
<protein>
    <submittedName>
        <fullName evidence="1">Uncharacterized protein</fullName>
    </submittedName>
</protein>